<name>A0A7I8DKG6_9BACL</name>
<dbReference type="PANTHER" id="PTHR32089:SF112">
    <property type="entry name" value="LYSOZYME-LIKE PROTEIN-RELATED"/>
    <property type="match status" value="1"/>
</dbReference>
<organism evidence="4 5">
    <name type="scientific">Effusibacillus dendaii</name>
    <dbReference type="NCBI Taxonomy" id="2743772"/>
    <lineage>
        <taxon>Bacteria</taxon>
        <taxon>Bacillati</taxon>
        <taxon>Bacillota</taxon>
        <taxon>Bacilli</taxon>
        <taxon>Bacillales</taxon>
        <taxon>Alicyclobacillaceae</taxon>
        <taxon>Effusibacillus</taxon>
    </lineage>
</organism>
<dbReference type="GO" id="GO:0007165">
    <property type="term" value="P:signal transduction"/>
    <property type="evidence" value="ECO:0007669"/>
    <property type="project" value="UniProtKB-KW"/>
</dbReference>
<protein>
    <recommendedName>
        <fullName evidence="3">Methyl-accepting transducer domain-containing protein</fullName>
    </recommendedName>
</protein>
<keyword evidence="5" id="KW-1185">Reference proteome</keyword>
<dbReference type="SUPFAM" id="SSF58104">
    <property type="entry name" value="Methyl-accepting chemotaxis protein (MCP) signaling domain"/>
    <property type="match status" value="1"/>
</dbReference>
<evidence type="ECO:0000259" key="3">
    <source>
        <dbReference type="PROSITE" id="PS50111"/>
    </source>
</evidence>
<dbReference type="PROSITE" id="PS50111">
    <property type="entry name" value="CHEMOTAXIS_TRANSDUC_2"/>
    <property type="match status" value="1"/>
</dbReference>
<feature type="domain" description="Methyl-accepting transducer" evidence="3">
    <location>
        <begin position="1"/>
        <end position="201"/>
    </location>
</feature>
<dbReference type="EMBL" id="AP023366">
    <property type="protein sequence ID" value="BCJ88401.1"/>
    <property type="molecule type" value="Genomic_DNA"/>
</dbReference>
<dbReference type="RefSeq" id="WP_226375272.1">
    <property type="nucleotide sequence ID" value="NZ_AP023366.1"/>
</dbReference>
<dbReference type="SMART" id="SM00283">
    <property type="entry name" value="MA"/>
    <property type="match status" value="1"/>
</dbReference>
<reference evidence="4 5" key="1">
    <citation type="submission" date="2020-08" db="EMBL/GenBank/DDBJ databases">
        <title>Complete Genome Sequence of Effusibacillus dendaii Strain skT53, Isolated from Farmland soil.</title>
        <authorList>
            <person name="Konishi T."/>
            <person name="Kawasaki H."/>
        </authorList>
    </citation>
    <scope>NUCLEOTIDE SEQUENCE [LARGE SCALE GENOMIC DNA]</scope>
    <source>
        <strain evidence="5">skT53</strain>
    </source>
</reference>
<evidence type="ECO:0000313" key="4">
    <source>
        <dbReference type="EMBL" id="BCJ88401.1"/>
    </source>
</evidence>
<dbReference type="PANTHER" id="PTHR32089">
    <property type="entry name" value="METHYL-ACCEPTING CHEMOTAXIS PROTEIN MCPB"/>
    <property type="match status" value="1"/>
</dbReference>
<dbReference type="KEGG" id="eff:skT53_33860"/>
<evidence type="ECO:0000256" key="2">
    <source>
        <dbReference type="PROSITE-ProRule" id="PRU00284"/>
    </source>
</evidence>
<evidence type="ECO:0000256" key="1">
    <source>
        <dbReference type="ARBA" id="ARBA00023224"/>
    </source>
</evidence>
<evidence type="ECO:0000313" key="5">
    <source>
        <dbReference type="Proteomes" id="UP000593802"/>
    </source>
</evidence>
<proteinExistence type="predicted"/>
<dbReference type="AlphaFoldDB" id="A0A7I8DKG6"/>
<dbReference type="InterPro" id="IPR004089">
    <property type="entry name" value="MCPsignal_dom"/>
</dbReference>
<accession>A0A7I8DKG6</accession>
<dbReference type="GO" id="GO:0016020">
    <property type="term" value="C:membrane"/>
    <property type="evidence" value="ECO:0007669"/>
    <property type="project" value="InterPro"/>
</dbReference>
<keyword evidence="1 2" id="KW-0807">Transducer</keyword>
<gene>
    <name evidence="4" type="ORF">skT53_33860</name>
</gene>
<dbReference type="Gene3D" id="1.10.287.950">
    <property type="entry name" value="Methyl-accepting chemotaxis protein"/>
    <property type="match status" value="1"/>
</dbReference>
<dbReference type="Pfam" id="PF00015">
    <property type="entry name" value="MCPsignal"/>
    <property type="match status" value="1"/>
</dbReference>
<dbReference type="Proteomes" id="UP000593802">
    <property type="component" value="Chromosome"/>
</dbReference>
<sequence length="233" mass="26061">MLQIDQVSETLHSIEQLSQDQLKHAQEQIESIDEKMKDIVYRVQVALKLTDTFAEHSEKISRIVHTINEVAQQTNLLALNASIEAARAGEHGRGFAVVAEEIRKLANQTTSATQEISHTLEEIEADSQQVQMAIERSNDEVEKGANIVEAVKNVLTSMSQTSAANPDVTNQMRDIIRNIAATNEQNFKTVDNVNQSAEQMVHTIQDARNDSEQSSLVVSNLRRLVDKFQLSEK</sequence>